<accession>A0A0B7BYC3</accession>
<evidence type="ECO:0000313" key="2">
    <source>
        <dbReference type="EMBL" id="CEK98224.1"/>
    </source>
</evidence>
<keyword evidence="1" id="KW-0175">Coiled coil</keyword>
<dbReference type="AlphaFoldDB" id="A0A0B7BYC3"/>
<dbReference type="EMBL" id="HACG01051353">
    <property type="protein sequence ID" value="CEK98224.1"/>
    <property type="molecule type" value="Transcribed_RNA"/>
</dbReference>
<reference evidence="2" key="1">
    <citation type="submission" date="2014-12" db="EMBL/GenBank/DDBJ databases">
        <title>Insight into the proteome of Arion vulgaris.</title>
        <authorList>
            <person name="Aradska J."/>
            <person name="Bulat T."/>
            <person name="Smidak R."/>
            <person name="Sarate P."/>
            <person name="Gangsoo J."/>
            <person name="Sialana F."/>
            <person name="Bilban M."/>
            <person name="Lubec G."/>
        </authorList>
    </citation>
    <scope>NUCLEOTIDE SEQUENCE</scope>
    <source>
        <tissue evidence="2">Skin</tissue>
    </source>
</reference>
<organism evidence="2">
    <name type="scientific">Arion vulgaris</name>
    <dbReference type="NCBI Taxonomy" id="1028688"/>
    <lineage>
        <taxon>Eukaryota</taxon>
        <taxon>Metazoa</taxon>
        <taxon>Spiralia</taxon>
        <taxon>Lophotrochozoa</taxon>
        <taxon>Mollusca</taxon>
        <taxon>Gastropoda</taxon>
        <taxon>Heterobranchia</taxon>
        <taxon>Euthyneura</taxon>
        <taxon>Panpulmonata</taxon>
        <taxon>Eupulmonata</taxon>
        <taxon>Stylommatophora</taxon>
        <taxon>Helicina</taxon>
        <taxon>Arionoidea</taxon>
        <taxon>Arionidae</taxon>
        <taxon>Arion</taxon>
    </lineage>
</organism>
<sequence>GSSHGDRKELIARLEIQKDENESLKVALQQTLRAKEEDLKVYSTTLEETKTVFLQALRQMKTKQSIS</sequence>
<proteinExistence type="predicted"/>
<feature type="coiled-coil region" evidence="1">
    <location>
        <begin position="7"/>
        <end position="34"/>
    </location>
</feature>
<name>A0A0B7BYC3_9EUPU</name>
<gene>
    <name evidence="2" type="primary">ORF218130</name>
</gene>
<feature type="non-terminal residue" evidence="2">
    <location>
        <position position="1"/>
    </location>
</feature>
<protein>
    <submittedName>
        <fullName evidence="2">Uncharacterized protein</fullName>
    </submittedName>
</protein>
<evidence type="ECO:0000256" key="1">
    <source>
        <dbReference type="SAM" id="Coils"/>
    </source>
</evidence>